<evidence type="ECO:0000256" key="1">
    <source>
        <dbReference type="SAM" id="MobiDB-lite"/>
    </source>
</evidence>
<gene>
    <name evidence="2" type="ordered locus">Saro_3276</name>
</gene>
<accession>Q2G362</accession>
<sequence length="269" mass="30108">MFRRNVKRHRCGVKRHGYRHGQLASAASGHFGRVGELCEQRRGQPCRHFAVVQSIVVLARLRLGVAFPQDPVRSLVADAHVEPRRHDGLLRLGQIDVERHRRIVAAVRHAHFHRARNRLLLRFFGHDDHVADADLRDLAAVCAVHRGVVAKPGELVHDRCLIDRKLPFRLRAGCRRDGDGAFAEQRCGIGGTERLDLDLARRLGRAPPAAIAQALVHHRPATVPSTGPARESLGKSRCRQRKRNDGASKQLGVHSYSFPQGLMPTRSRV</sequence>
<proteinExistence type="predicted"/>
<organism evidence="2 3">
    <name type="scientific">Novosphingobium aromaticivorans (strain ATCC 700278 / DSM 12444 / CCUG 56034 / CIP 105152 / NBRC 16084 / F199)</name>
    <dbReference type="NCBI Taxonomy" id="279238"/>
    <lineage>
        <taxon>Bacteria</taxon>
        <taxon>Pseudomonadati</taxon>
        <taxon>Pseudomonadota</taxon>
        <taxon>Alphaproteobacteria</taxon>
        <taxon>Sphingomonadales</taxon>
        <taxon>Sphingomonadaceae</taxon>
        <taxon>Novosphingobium</taxon>
    </lineage>
</organism>
<dbReference type="AlphaFoldDB" id="Q2G362"/>
<dbReference type="KEGG" id="nar:Saro_3276"/>
<dbReference type="STRING" id="279238.Saro_3276"/>
<reference evidence="3" key="1">
    <citation type="submission" date="2006-01" db="EMBL/GenBank/DDBJ databases">
        <title>Complete sequence of Novosphingobium aromaticivorans DSM 12444.</title>
        <authorList>
            <consortium name="US DOE Joint Genome Institute"/>
            <person name="Copeland A."/>
            <person name="Lucas S."/>
            <person name="Lapidus A."/>
            <person name="Barry K."/>
            <person name="Detter J.C."/>
            <person name="Glavina T."/>
            <person name="Hammon N."/>
            <person name="Israni S."/>
            <person name="Pitluck S."/>
            <person name="Chain P."/>
            <person name="Malfatti S."/>
            <person name="Shin M."/>
            <person name="Vergez L."/>
            <person name="Schmutz J."/>
            <person name="Larimer F."/>
            <person name="Land M."/>
            <person name="Kyrpides N."/>
            <person name="Ivanova N."/>
            <person name="Fredrickson J."/>
            <person name="Balkwill D."/>
            <person name="Romine M.F."/>
            <person name="Richardson P."/>
        </authorList>
    </citation>
    <scope>NUCLEOTIDE SEQUENCE [LARGE SCALE GENOMIC DNA]</scope>
    <source>
        <strain evidence="3">ATCC 700278 / DSM 12444 / CCUG 56034 / CIP 105152 / NBRC 16084 / F199</strain>
    </source>
</reference>
<evidence type="ECO:0000313" key="2">
    <source>
        <dbReference type="EMBL" id="ABD27711.1"/>
    </source>
</evidence>
<evidence type="ECO:0000313" key="3">
    <source>
        <dbReference type="Proteomes" id="UP000009134"/>
    </source>
</evidence>
<protein>
    <submittedName>
        <fullName evidence="2">Uncharacterized protein</fullName>
    </submittedName>
</protein>
<dbReference type="Proteomes" id="UP000009134">
    <property type="component" value="Chromosome"/>
</dbReference>
<dbReference type="HOGENOM" id="CLU_1033779_0_0_5"/>
<dbReference type="EMBL" id="CP000248">
    <property type="protein sequence ID" value="ABD27711.1"/>
    <property type="molecule type" value="Genomic_DNA"/>
</dbReference>
<name>Q2G362_NOVAD</name>
<feature type="region of interest" description="Disordered" evidence="1">
    <location>
        <begin position="220"/>
        <end position="269"/>
    </location>
</feature>
<keyword evidence="3" id="KW-1185">Reference proteome</keyword>